<evidence type="ECO:0000256" key="1">
    <source>
        <dbReference type="ARBA" id="ARBA00023015"/>
    </source>
</evidence>
<feature type="modified residue" description="4-aspartylphosphate" evidence="4">
    <location>
        <position position="71"/>
    </location>
</feature>
<dbReference type="InterPro" id="IPR011006">
    <property type="entry name" value="CheY-like_superfamily"/>
</dbReference>
<dbReference type="SUPFAM" id="SSF46894">
    <property type="entry name" value="C-terminal effector domain of the bipartite response regulators"/>
    <property type="match status" value="1"/>
</dbReference>
<reference evidence="8" key="1">
    <citation type="submission" date="2016-11" db="EMBL/GenBank/DDBJ databases">
        <authorList>
            <person name="Varghese N."/>
            <person name="Submissions S."/>
        </authorList>
    </citation>
    <scope>NUCLEOTIDE SEQUENCE [LARGE SCALE GENOMIC DNA]</scope>
    <source>
        <strain evidence="8">DSM 44671</strain>
    </source>
</reference>
<sequence length="238" mass="25053">MTTIEALPRPAGPAAPAAVRVLVIATQPLAAYGLRALVAHTSGLAWCGAAPSAEKALPTLRRLHPHVVLVDSRIDGDARGIHALRQARPGVRVIGLVHDDQATATGYLRAARAAQVNGLVSQSAAPAVLVAAIRTTHHERAFLDPQLAPLLAGSEVTGALPAQAVRLTPRQLEILTRIAHGLRNAEIADELGISVETIRTHAKQIMHRLTARDRAHAVARGYQLGLLRTPGTAAPRPA</sequence>
<dbReference type="OrthoDB" id="3638764at2"/>
<dbReference type="AlphaFoldDB" id="A0A1K1SPM7"/>
<dbReference type="InterPro" id="IPR016032">
    <property type="entry name" value="Sig_transdc_resp-reg_C-effctor"/>
</dbReference>
<keyword evidence="3" id="KW-0804">Transcription</keyword>
<protein>
    <submittedName>
        <fullName evidence="7">DNA-binding response regulator, NarL/FixJ family, contains REC and HTH domains</fullName>
    </submittedName>
</protein>
<dbReference type="PRINTS" id="PR00038">
    <property type="entry name" value="HTHLUXR"/>
</dbReference>
<evidence type="ECO:0000259" key="5">
    <source>
        <dbReference type="PROSITE" id="PS50043"/>
    </source>
</evidence>
<evidence type="ECO:0000313" key="7">
    <source>
        <dbReference type="EMBL" id="SFW86258.1"/>
    </source>
</evidence>
<dbReference type="PROSITE" id="PS50110">
    <property type="entry name" value="RESPONSE_REGULATORY"/>
    <property type="match status" value="1"/>
</dbReference>
<dbReference type="PROSITE" id="PS50043">
    <property type="entry name" value="HTH_LUXR_2"/>
    <property type="match status" value="1"/>
</dbReference>
<dbReference type="GO" id="GO:0006355">
    <property type="term" value="P:regulation of DNA-templated transcription"/>
    <property type="evidence" value="ECO:0007669"/>
    <property type="project" value="InterPro"/>
</dbReference>
<dbReference type="PANTHER" id="PTHR43214">
    <property type="entry name" value="TWO-COMPONENT RESPONSE REGULATOR"/>
    <property type="match status" value="1"/>
</dbReference>
<dbReference type="CDD" id="cd06170">
    <property type="entry name" value="LuxR_C_like"/>
    <property type="match status" value="1"/>
</dbReference>
<keyword evidence="8" id="KW-1185">Reference proteome</keyword>
<feature type="domain" description="Response regulatory" evidence="6">
    <location>
        <begin position="20"/>
        <end position="137"/>
    </location>
</feature>
<dbReference type="InterPro" id="IPR001789">
    <property type="entry name" value="Sig_transdc_resp-reg_receiver"/>
</dbReference>
<dbReference type="GO" id="GO:0003677">
    <property type="term" value="F:DNA binding"/>
    <property type="evidence" value="ECO:0007669"/>
    <property type="project" value="UniProtKB-KW"/>
</dbReference>
<dbReference type="Gene3D" id="3.40.50.2300">
    <property type="match status" value="1"/>
</dbReference>
<dbReference type="SMART" id="SM00421">
    <property type="entry name" value="HTH_LUXR"/>
    <property type="match status" value="1"/>
</dbReference>
<dbReference type="Pfam" id="PF00196">
    <property type="entry name" value="GerE"/>
    <property type="match status" value="1"/>
</dbReference>
<dbReference type="InterPro" id="IPR039420">
    <property type="entry name" value="WalR-like"/>
</dbReference>
<feature type="domain" description="HTH luxR-type" evidence="5">
    <location>
        <begin position="160"/>
        <end position="225"/>
    </location>
</feature>
<name>A0A1K1SPM7_9PSEU</name>
<keyword evidence="2 7" id="KW-0238">DNA-binding</keyword>
<organism evidence="7 8">
    <name type="scientific">Amycolatopsis australiensis</name>
    <dbReference type="NCBI Taxonomy" id="546364"/>
    <lineage>
        <taxon>Bacteria</taxon>
        <taxon>Bacillati</taxon>
        <taxon>Actinomycetota</taxon>
        <taxon>Actinomycetes</taxon>
        <taxon>Pseudonocardiales</taxon>
        <taxon>Pseudonocardiaceae</taxon>
        <taxon>Amycolatopsis</taxon>
    </lineage>
</organism>
<dbReference type="SUPFAM" id="SSF52172">
    <property type="entry name" value="CheY-like"/>
    <property type="match status" value="1"/>
</dbReference>
<gene>
    <name evidence="7" type="ORF">SAMN04489730_6341</name>
</gene>
<proteinExistence type="predicted"/>
<dbReference type="GO" id="GO:0000160">
    <property type="term" value="P:phosphorelay signal transduction system"/>
    <property type="evidence" value="ECO:0007669"/>
    <property type="project" value="InterPro"/>
</dbReference>
<evidence type="ECO:0000313" key="8">
    <source>
        <dbReference type="Proteomes" id="UP000182740"/>
    </source>
</evidence>
<dbReference type="PANTHER" id="PTHR43214:SF24">
    <property type="entry name" value="TRANSCRIPTIONAL REGULATORY PROTEIN NARL-RELATED"/>
    <property type="match status" value="1"/>
</dbReference>
<evidence type="ECO:0000259" key="6">
    <source>
        <dbReference type="PROSITE" id="PS50110"/>
    </source>
</evidence>
<dbReference type="Proteomes" id="UP000182740">
    <property type="component" value="Unassembled WGS sequence"/>
</dbReference>
<keyword evidence="4" id="KW-0597">Phosphoprotein</keyword>
<dbReference type="RefSeq" id="WP_072479684.1">
    <property type="nucleotide sequence ID" value="NZ_FPJG01000006.1"/>
</dbReference>
<evidence type="ECO:0000256" key="4">
    <source>
        <dbReference type="PROSITE-ProRule" id="PRU00169"/>
    </source>
</evidence>
<dbReference type="STRING" id="546364.SAMN04489730_6341"/>
<evidence type="ECO:0000256" key="2">
    <source>
        <dbReference type="ARBA" id="ARBA00023125"/>
    </source>
</evidence>
<evidence type="ECO:0000256" key="3">
    <source>
        <dbReference type="ARBA" id="ARBA00023163"/>
    </source>
</evidence>
<accession>A0A1K1SPM7</accession>
<dbReference type="InterPro" id="IPR000792">
    <property type="entry name" value="Tscrpt_reg_LuxR_C"/>
</dbReference>
<dbReference type="SMART" id="SM00448">
    <property type="entry name" value="REC"/>
    <property type="match status" value="1"/>
</dbReference>
<keyword evidence="1" id="KW-0805">Transcription regulation</keyword>
<dbReference type="EMBL" id="FPJG01000006">
    <property type="protein sequence ID" value="SFW86258.1"/>
    <property type="molecule type" value="Genomic_DNA"/>
</dbReference>